<dbReference type="SUPFAM" id="SSF54001">
    <property type="entry name" value="Cysteine proteinases"/>
    <property type="match status" value="1"/>
</dbReference>
<evidence type="ECO:0000256" key="4">
    <source>
        <dbReference type="ARBA" id="ARBA00071430"/>
    </source>
</evidence>
<dbReference type="InterPro" id="IPR050883">
    <property type="entry name" value="PNGase"/>
</dbReference>
<feature type="compositionally biased region" description="Polar residues" evidence="6">
    <location>
        <begin position="779"/>
        <end position="796"/>
    </location>
</feature>
<gene>
    <name evidence="8" type="ORF">PCL_09882</name>
</gene>
<feature type="domain" description="Transglutaminase-like" evidence="7">
    <location>
        <begin position="957"/>
        <end position="1012"/>
    </location>
</feature>
<dbReference type="PANTHER" id="PTHR12143">
    <property type="entry name" value="PEPTIDE N-GLYCANASE PNGASE -RELATED"/>
    <property type="match status" value="1"/>
</dbReference>
<keyword evidence="3" id="KW-0862">Zinc</keyword>
<protein>
    <recommendedName>
        <fullName evidence="5">Protein PNG1</fullName>
    </recommendedName>
    <alternativeName>
        <fullName evidence="4">Protein png1</fullName>
    </alternativeName>
</protein>
<dbReference type="GO" id="GO:0000224">
    <property type="term" value="F:peptide-N4-(N-acetyl-beta-glucosaminyl)asparagine amidase activity"/>
    <property type="evidence" value="ECO:0007669"/>
    <property type="project" value="TreeGrafter"/>
</dbReference>
<dbReference type="EMBL" id="LCWV01000005">
    <property type="protein sequence ID" value="PWI72867.1"/>
    <property type="molecule type" value="Genomic_DNA"/>
</dbReference>
<dbReference type="FunFam" id="3.10.620.30:FF:000004">
    <property type="entry name" value="Peptidase (PNG1)"/>
    <property type="match status" value="1"/>
</dbReference>
<comment type="caution">
    <text evidence="8">The sequence shown here is derived from an EMBL/GenBank/DDBJ whole genome shotgun (WGS) entry which is preliminary data.</text>
</comment>
<feature type="region of interest" description="Disordered" evidence="6">
    <location>
        <begin position="585"/>
        <end position="618"/>
    </location>
</feature>
<dbReference type="InterPro" id="IPR038765">
    <property type="entry name" value="Papain-like_cys_pep_sf"/>
</dbReference>
<dbReference type="GO" id="GO:0046872">
    <property type="term" value="F:metal ion binding"/>
    <property type="evidence" value="ECO:0007669"/>
    <property type="project" value="UniProtKB-KW"/>
</dbReference>
<feature type="compositionally biased region" description="Polar residues" evidence="6">
    <location>
        <begin position="1142"/>
        <end position="1163"/>
    </location>
</feature>
<feature type="region of interest" description="Disordered" evidence="6">
    <location>
        <begin position="702"/>
        <end position="725"/>
    </location>
</feature>
<dbReference type="GO" id="GO:0005829">
    <property type="term" value="C:cytosol"/>
    <property type="evidence" value="ECO:0007669"/>
    <property type="project" value="TreeGrafter"/>
</dbReference>
<evidence type="ECO:0000256" key="3">
    <source>
        <dbReference type="ARBA" id="ARBA00022833"/>
    </source>
</evidence>
<evidence type="ECO:0000259" key="7">
    <source>
        <dbReference type="SMART" id="SM00460"/>
    </source>
</evidence>
<feature type="compositionally biased region" description="Basic and acidic residues" evidence="6">
    <location>
        <begin position="488"/>
        <end position="503"/>
    </location>
</feature>
<feature type="region of interest" description="Disordered" evidence="6">
    <location>
        <begin position="1116"/>
        <end position="1172"/>
    </location>
</feature>
<organism evidence="8 9">
    <name type="scientific">Purpureocillium lilacinum</name>
    <name type="common">Paecilomyces lilacinus</name>
    <dbReference type="NCBI Taxonomy" id="33203"/>
    <lineage>
        <taxon>Eukaryota</taxon>
        <taxon>Fungi</taxon>
        <taxon>Dikarya</taxon>
        <taxon>Ascomycota</taxon>
        <taxon>Pezizomycotina</taxon>
        <taxon>Sordariomycetes</taxon>
        <taxon>Hypocreomycetidae</taxon>
        <taxon>Hypocreales</taxon>
        <taxon>Ophiocordycipitaceae</taxon>
        <taxon>Purpureocillium</taxon>
    </lineage>
</organism>
<comment type="similarity">
    <text evidence="1">Belongs to the transglutaminase-like superfamily. PNGase family.</text>
</comment>
<feature type="compositionally biased region" description="Low complexity" evidence="6">
    <location>
        <begin position="1117"/>
        <end position="1127"/>
    </location>
</feature>
<dbReference type="Gene3D" id="3.10.620.30">
    <property type="match status" value="1"/>
</dbReference>
<dbReference type="Gene3D" id="2.20.25.10">
    <property type="match status" value="1"/>
</dbReference>
<dbReference type="PANTHER" id="PTHR12143:SF19">
    <property type="entry name" value="PEPTIDE-N(4)-(N-ACETYL-BETA-GLUCOSAMINYL)ASPARAGINE AMIDASE"/>
    <property type="match status" value="1"/>
</dbReference>
<dbReference type="GO" id="GO:0006516">
    <property type="term" value="P:glycoprotein catabolic process"/>
    <property type="evidence" value="ECO:0007669"/>
    <property type="project" value="TreeGrafter"/>
</dbReference>
<evidence type="ECO:0000256" key="6">
    <source>
        <dbReference type="SAM" id="MobiDB-lite"/>
    </source>
</evidence>
<dbReference type="InterPro" id="IPR002931">
    <property type="entry name" value="Transglutaminase-like"/>
</dbReference>
<evidence type="ECO:0000313" key="9">
    <source>
        <dbReference type="Proteomes" id="UP000245956"/>
    </source>
</evidence>
<feature type="compositionally biased region" description="Polar residues" evidence="6">
    <location>
        <begin position="630"/>
        <end position="642"/>
    </location>
</feature>
<proteinExistence type="inferred from homology"/>
<dbReference type="SMART" id="SM00460">
    <property type="entry name" value="TGc"/>
    <property type="match status" value="1"/>
</dbReference>
<dbReference type="AlphaFoldDB" id="A0A2U3EEC2"/>
<evidence type="ECO:0000313" key="8">
    <source>
        <dbReference type="EMBL" id="PWI72867.1"/>
    </source>
</evidence>
<sequence>MARALWLPLVRRGSQATASDGFHLEEAEAGLRHLSRRSSKYLVPGALCSCCQVPRVGLSPRARERAPMAEYGTVLGPLRNVVLAITQDIQLDSCGPGQNVGNLVKLAVWMSVSGSPEPRNVAHGPRATRFQPPSRHLWLMPIRIWQGVQLENLRPHEAPECIHSSTLRADVDNGDSQRRVAAKWPDVVRCALQGQAGASPPGATAQEPASFKEKVSENPEFLPFGWSGGALPSPLSNDRRPICYTWKCSHRLARWRESIATASREGRRWRAGMQRRMKEYVPPCLVIAPREATTGEGGSSLSQPQVPVPVPPCKQTDGFPSSRYSRRVNCMGTVPRRIFPARPTRPSSVAVADDSLFEMRMRRTARASRAKWKPFNTQDEGLRNRVPRNPARPRPRSRTRSARNLARAACAASRVEDGRQDSLRVEWKRRLTGLATGSGTSWTSLFFPCALAAARPCRPANPPRMGPRAGADWPRRRRLTRKPPSAASERRTDDACSHTDTRRPPTPGPSACGLTGSPLGRAAGLQVGHTPSTHAHTPREHGRRVHATHALARSLTRKPAAAAAAARGSIHLLLLLPGPFSPQSPPAHPFHPIHSHPIHPRSRKRCQRGGQRSLSSLDHGGNLACDALSTTTNSLRRPTPTSAVKPACERRRSSPRQAPVATPEAYESPADDAHCLTTTTTPARSLPCPSIARDATKSILDLHSPTMAGRGTPFSPEPSSRSEYGEEWAHDLRVRFEGLLRDKRMNELRSCSRHHTPEPGHADLAQRASSADLRGHASFNDSRPATSHGSAATPPSYSCIRHLPKIPTAPAAGDRDSQKFRNLLISLSLTPTKYENPGLLDEALQTIPLDRIYGEAEEESQVLQAEAESMGDGRKPEWGYQDCVIRALLRWFKRSFFTWVNNPPCPVCLSPTIAQGMTAPTPEESACGALRVELYRCSAQNCGAYERFPRYGDVWRLLQTRRGRVGEWANCFSMLCRAVGGRVRWIWNAEDHVWTEVYSDHQKRWVHVDACEEAWDNPRLYTEGWGKKMSYCVAFSIDGATDVTRRYVRNNESANERNRCPEEVMLYVMQEIKNIRRANMGKDERFRLEKEDQREDQELRGYVVASIAQAVTDLVPGASSSSAGSRSNGTPSRDVKMPAEQPSRQTGSAEWMAAQQNARSRQFQPPRGPDQH</sequence>
<feature type="region of interest" description="Disordered" evidence="6">
    <location>
        <begin position="769"/>
        <end position="796"/>
    </location>
</feature>
<name>A0A2U3EEC2_PURLI</name>
<feature type="compositionally biased region" description="Basic residues" evidence="6">
    <location>
        <begin position="591"/>
        <end position="607"/>
    </location>
</feature>
<dbReference type="Pfam" id="PF01841">
    <property type="entry name" value="Transglut_core"/>
    <property type="match status" value="1"/>
</dbReference>
<feature type="region of interest" description="Disordered" evidence="6">
    <location>
        <begin position="630"/>
        <end position="689"/>
    </location>
</feature>
<evidence type="ECO:0000256" key="5">
    <source>
        <dbReference type="ARBA" id="ARBA00071953"/>
    </source>
</evidence>
<evidence type="ECO:0000256" key="2">
    <source>
        <dbReference type="ARBA" id="ARBA00022723"/>
    </source>
</evidence>
<dbReference type="FunFam" id="2.20.25.10:FF:000011">
    <property type="entry name" value="peptide-N(4)-(N-acetyl-beta- glucosaminyl)asparagine amidase"/>
    <property type="match status" value="1"/>
</dbReference>
<dbReference type="GO" id="GO:0005634">
    <property type="term" value="C:nucleus"/>
    <property type="evidence" value="ECO:0007669"/>
    <property type="project" value="TreeGrafter"/>
</dbReference>
<dbReference type="GO" id="GO:0036503">
    <property type="term" value="P:ERAD pathway"/>
    <property type="evidence" value="ECO:0007669"/>
    <property type="project" value="UniProtKB-ARBA"/>
</dbReference>
<feature type="region of interest" description="Disordered" evidence="6">
    <location>
        <begin position="367"/>
        <end position="405"/>
    </location>
</feature>
<reference evidence="8 9" key="1">
    <citation type="journal article" date="2016" name="Front. Microbiol.">
        <title>Genome and transcriptome sequences reveal the specific parasitism of the nematophagous Purpureocillium lilacinum 36-1.</title>
        <authorList>
            <person name="Xie J."/>
            <person name="Li S."/>
            <person name="Mo C."/>
            <person name="Xiao X."/>
            <person name="Peng D."/>
            <person name="Wang G."/>
            <person name="Xiao Y."/>
        </authorList>
    </citation>
    <scope>NUCLEOTIDE SEQUENCE [LARGE SCALE GENOMIC DNA]</scope>
    <source>
        <strain evidence="8 9">36-1</strain>
    </source>
</reference>
<keyword evidence="2" id="KW-0479">Metal-binding</keyword>
<feature type="region of interest" description="Disordered" evidence="6">
    <location>
        <begin position="455"/>
        <end position="545"/>
    </location>
</feature>
<feature type="compositionally biased region" description="Basic residues" evidence="6">
    <location>
        <begin position="391"/>
        <end position="401"/>
    </location>
</feature>
<evidence type="ECO:0000256" key="1">
    <source>
        <dbReference type="ARBA" id="ARBA00009390"/>
    </source>
</evidence>
<accession>A0A2U3EEC2</accession>
<dbReference type="Proteomes" id="UP000245956">
    <property type="component" value="Unassembled WGS sequence"/>
</dbReference>